<keyword evidence="2" id="KW-1185">Reference proteome</keyword>
<proteinExistence type="predicted"/>
<evidence type="ECO:0000313" key="2">
    <source>
        <dbReference type="Proteomes" id="UP001600888"/>
    </source>
</evidence>
<reference evidence="1 2" key="1">
    <citation type="submission" date="2024-03" db="EMBL/GenBank/DDBJ databases">
        <title>A high-quality draft genome sequence of Diaporthe vaccinii, a causative agent of upright dieback and viscid rot disease in cranberry plants.</title>
        <authorList>
            <person name="Sarrasin M."/>
            <person name="Lang B.F."/>
            <person name="Burger G."/>
        </authorList>
    </citation>
    <scope>NUCLEOTIDE SEQUENCE [LARGE SCALE GENOMIC DNA]</scope>
    <source>
        <strain evidence="1 2">IS7</strain>
    </source>
</reference>
<accession>A0ABR4EPC9</accession>
<protein>
    <recommendedName>
        <fullName evidence="3">Apple domain-containing protein</fullName>
    </recommendedName>
</protein>
<organism evidence="1 2">
    <name type="scientific">Diaporthe vaccinii</name>
    <dbReference type="NCBI Taxonomy" id="105482"/>
    <lineage>
        <taxon>Eukaryota</taxon>
        <taxon>Fungi</taxon>
        <taxon>Dikarya</taxon>
        <taxon>Ascomycota</taxon>
        <taxon>Pezizomycotina</taxon>
        <taxon>Sordariomycetes</taxon>
        <taxon>Sordariomycetidae</taxon>
        <taxon>Diaporthales</taxon>
        <taxon>Diaporthaceae</taxon>
        <taxon>Diaporthe</taxon>
        <taxon>Diaporthe eres species complex</taxon>
    </lineage>
</organism>
<gene>
    <name evidence="1" type="ORF">FJTKL_09027</name>
</gene>
<dbReference type="PANTHER" id="PTHR36578">
    <property type="entry name" value="CHROMOSOME 15, WHOLE GENOME SHOTGUN SEQUENCE"/>
    <property type="match status" value="1"/>
</dbReference>
<evidence type="ECO:0008006" key="3">
    <source>
        <dbReference type="Google" id="ProtNLM"/>
    </source>
</evidence>
<comment type="caution">
    <text evidence="1">The sequence shown here is derived from an EMBL/GenBank/DDBJ whole genome shotgun (WGS) entry which is preliminary data.</text>
</comment>
<evidence type="ECO:0000313" key="1">
    <source>
        <dbReference type="EMBL" id="KAL2284314.1"/>
    </source>
</evidence>
<dbReference type="EMBL" id="JBAWTH010000037">
    <property type="protein sequence ID" value="KAL2284314.1"/>
    <property type="molecule type" value="Genomic_DNA"/>
</dbReference>
<dbReference type="PANTHER" id="PTHR36578:SF1">
    <property type="entry name" value="APPLE DOMAIN-CONTAINING PROTEIN"/>
    <property type="match status" value="1"/>
</dbReference>
<name>A0ABR4EPC9_9PEZI</name>
<sequence length="396" mass="42049">MRVTPRSSLLLLPQQGFSTTSTSFVSLFLQLLTASLFTHNQPLLYHVKMRLNLATPFFLSVIAALNSPNGLGQPGEGLLLQASADHTTLVASRRSEPTACINQAGNGIHVEPDTDASFLASVTFSQAATAAGTKPPDRYSVVPGWVDLKASNGDGTGYLGYILSELSDYNPEQCANLCSNWSGSASCASFVIFFERAPELVWPTTKAPSAACPASAGSPSVTLIKCVFYSVPLYSGNATNVGQYQDDFHVVIAGSTAFNLEAPAVSGYAGPVPLHNASLEIPPPVGENGYIRVQTFPGAAYDPGTCARNCADISAYNLEQGSSQLCSSFNSYILYENEANGLFTCTYYSTNYGASYATNTGQFDNAGNHYTIGSSYSYYLVGSSAPLEKRGMEFIA</sequence>
<dbReference type="Proteomes" id="UP001600888">
    <property type="component" value="Unassembled WGS sequence"/>
</dbReference>